<keyword evidence="1" id="KW-0812">Transmembrane</keyword>
<gene>
    <name evidence="3" type="ORF">NBO_67g0011</name>
</gene>
<protein>
    <submittedName>
        <fullName evidence="3">Uncharacterized protein</fullName>
    </submittedName>
</protein>
<accession>R0KRZ7</accession>
<dbReference type="EMBL" id="KB908975">
    <property type="protein sequence ID" value="EOB13536.1"/>
    <property type="molecule type" value="Genomic_DNA"/>
</dbReference>
<dbReference type="HOGENOM" id="CLU_1103070_0_0_1"/>
<evidence type="ECO:0000313" key="3">
    <source>
        <dbReference type="EMBL" id="EOB13536.1"/>
    </source>
</evidence>
<keyword evidence="2" id="KW-0732">Signal</keyword>
<name>R0KRZ7_NOSB1</name>
<keyword evidence="1" id="KW-0472">Membrane</keyword>
<sequence>MRFIFHVALYIIFVTCMRNRNNLYGRTRRWIHKNALDPKIIDNGDEIIIKIKIQDLFPLEATWYSGNEPIAFASHYIDGVSHDSWSERFKTVENKKDYMNKYLAGLGNNDVEFVVYKKKFKNKKTPIKCQIDLVNLEVYKNTMNEYCDDIISIKTSNSYAQHEAAKKMRKNQDFHKSSCVITFNSTINGFPNFANYTHVYDTSTSRKKDINSFSNQKIFKKVFFDLLTNAIITVAFFGSVIFGTRRLLSKYF</sequence>
<feature type="chain" id="PRO_5004354384" evidence="2">
    <location>
        <begin position="17"/>
        <end position="252"/>
    </location>
</feature>
<feature type="transmembrane region" description="Helical" evidence="1">
    <location>
        <begin position="222"/>
        <end position="242"/>
    </location>
</feature>
<dbReference type="AlphaFoldDB" id="R0KRZ7"/>
<dbReference type="Proteomes" id="UP000016927">
    <property type="component" value="Unassembled WGS sequence"/>
</dbReference>
<evidence type="ECO:0000313" key="4">
    <source>
        <dbReference type="Proteomes" id="UP000016927"/>
    </source>
</evidence>
<proteinExistence type="predicted"/>
<dbReference type="VEuPathDB" id="MicrosporidiaDB:NBO_67g0011"/>
<evidence type="ECO:0000256" key="2">
    <source>
        <dbReference type="SAM" id="SignalP"/>
    </source>
</evidence>
<organism evidence="3 4">
    <name type="scientific">Nosema bombycis (strain CQ1 / CVCC 102059)</name>
    <name type="common">Microsporidian parasite</name>
    <name type="synonym">Pebrine of silkworm</name>
    <dbReference type="NCBI Taxonomy" id="578461"/>
    <lineage>
        <taxon>Eukaryota</taxon>
        <taxon>Fungi</taxon>
        <taxon>Fungi incertae sedis</taxon>
        <taxon>Microsporidia</taxon>
        <taxon>Nosematidae</taxon>
        <taxon>Nosema</taxon>
    </lineage>
</organism>
<reference evidence="3 4" key="1">
    <citation type="journal article" date="2013" name="BMC Genomics">
        <title>Comparative genomics of parasitic silkworm microsporidia reveal an association between genome expansion and host adaptation.</title>
        <authorList>
            <person name="Pan G."/>
            <person name="Xu J."/>
            <person name="Li T."/>
            <person name="Xia Q."/>
            <person name="Liu S.L."/>
            <person name="Zhang G."/>
            <person name="Li S."/>
            <person name="Li C."/>
            <person name="Liu H."/>
            <person name="Yang L."/>
            <person name="Liu T."/>
            <person name="Zhang X."/>
            <person name="Wu Z."/>
            <person name="Fan W."/>
            <person name="Dang X."/>
            <person name="Xiang H."/>
            <person name="Tao M."/>
            <person name="Li Y."/>
            <person name="Hu J."/>
            <person name="Li Z."/>
            <person name="Lin L."/>
            <person name="Luo J."/>
            <person name="Geng L."/>
            <person name="Wang L."/>
            <person name="Long M."/>
            <person name="Wan Y."/>
            <person name="He N."/>
            <person name="Zhang Z."/>
            <person name="Lu C."/>
            <person name="Keeling P.J."/>
            <person name="Wang J."/>
            <person name="Xiang Z."/>
            <person name="Zhou Z."/>
        </authorList>
    </citation>
    <scope>NUCLEOTIDE SEQUENCE [LARGE SCALE GENOMIC DNA]</scope>
    <source>
        <strain evidence="4">CQ1 / CVCC 102059</strain>
    </source>
</reference>
<evidence type="ECO:0000256" key="1">
    <source>
        <dbReference type="SAM" id="Phobius"/>
    </source>
</evidence>
<keyword evidence="1" id="KW-1133">Transmembrane helix</keyword>
<keyword evidence="4" id="KW-1185">Reference proteome</keyword>
<feature type="signal peptide" evidence="2">
    <location>
        <begin position="1"/>
        <end position="16"/>
    </location>
</feature>